<protein>
    <recommendedName>
        <fullName evidence="2">asparagine synthase (glutamine-hydrolyzing)</fullName>
        <ecNumber evidence="2">6.3.5.4</ecNumber>
    </recommendedName>
</protein>
<evidence type="ECO:0000256" key="2">
    <source>
        <dbReference type="ARBA" id="ARBA00012737"/>
    </source>
</evidence>
<feature type="domain" description="Glutamine amidotransferase type-2" evidence="7">
    <location>
        <begin position="130"/>
        <end position="174"/>
    </location>
</feature>
<dbReference type="SUPFAM" id="SSF52402">
    <property type="entry name" value="Adenine nucleotide alpha hydrolases-like"/>
    <property type="match status" value="1"/>
</dbReference>
<gene>
    <name evidence="9" type="ORF">HSCHL_0598</name>
    <name evidence="8" type="ORF">KM312_01290</name>
</gene>
<sequence>MDAFSGVIAFDAPAPTERLAREATMMLDGLRSRLGSTEPPAAHGLRRTAAMTVIADDRAAVAILRHPDRPLIRILTGEEADGPPFPDRRRQENPPAPRRWALWLGHPLAAAPPEALLADPVLALLAAGSDFAVVAWDPAQQTLFLARDPLGYRPVWGYRHANTLLFASDPAALFAHPAFRPRLGPEGLNVLFALGPYRPPEHGLLEDVFQLRPGTYRLENPAGTKRGIYWSLAGLPPLERPVKTEEAVEAVLPLLRAAVRRAAGGDVTAAFLSGGLDSSALVALLAEIVPRPVETFSVEYEDNERFFRPTATVPERDTPYIGEMVRHAKSRHTTVVLDADALLGALERSLWARGLPGMADIDAALILFAEAVAQSRRAVLSGEGADELFGGYPWTFDPEARALAAFPWAKNIDRRLQYLRPDVRAVLAPDAYLRASWQETLLELAPPAALRALQATPDGGPEAEEARLRLLGYVNLTRWGTVLLERKDRMTRLFGLDARLPFLDRPLVEAVWRLPWSLKVAGGRPKALLREALAGIVPASIRARRKSPFPKTFHPRFAEGVRALAEARLRTPEAPLWTWIDRDAFARLIATFPNPEPFPWFGQLLDAPGWVAYLLAVDRWLDALRPSVRL</sequence>
<dbReference type="InterPro" id="IPR017932">
    <property type="entry name" value="GATase_2_dom"/>
</dbReference>
<dbReference type="EMBL" id="JAHHQF010000037">
    <property type="protein sequence ID" value="MBT9281296.1"/>
    <property type="molecule type" value="Genomic_DNA"/>
</dbReference>
<evidence type="ECO:0000256" key="4">
    <source>
        <dbReference type="ARBA" id="ARBA00048741"/>
    </source>
</evidence>
<feature type="domain" description="Asparagine synthetase" evidence="6">
    <location>
        <begin position="252"/>
        <end position="590"/>
    </location>
</feature>
<keyword evidence="3" id="KW-0028">Amino-acid biosynthesis</keyword>
<dbReference type="RefSeq" id="WP_272999752.1">
    <property type="nucleotide sequence ID" value="NZ_PEBV01000005.1"/>
</dbReference>
<dbReference type="Gene3D" id="3.40.50.620">
    <property type="entry name" value="HUPs"/>
    <property type="match status" value="1"/>
</dbReference>
<dbReference type="EC" id="6.3.5.4" evidence="2"/>
<dbReference type="CDD" id="cd01991">
    <property type="entry name" value="Asn_synthase_B_C"/>
    <property type="match status" value="1"/>
</dbReference>
<evidence type="ECO:0000313" key="9">
    <source>
        <dbReference type="EMBL" id="PTQ54319.1"/>
    </source>
</evidence>
<evidence type="ECO:0000256" key="5">
    <source>
        <dbReference type="SAM" id="MobiDB-lite"/>
    </source>
</evidence>
<evidence type="ECO:0000313" key="8">
    <source>
        <dbReference type="EMBL" id="MBT9281296.1"/>
    </source>
</evidence>
<evidence type="ECO:0000259" key="6">
    <source>
        <dbReference type="Pfam" id="PF00733"/>
    </source>
</evidence>
<dbReference type="EMBL" id="PEBV01000005">
    <property type="protein sequence ID" value="PTQ54319.1"/>
    <property type="molecule type" value="Genomic_DNA"/>
</dbReference>
<evidence type="ECO:0000256" key="3">
    <source>
        <dbReference type="ARBA" id="ARBA00022888"/>
    </source>
</evidence>
<evidence type="ECO:0000256" key="1">
    <source>
        <dbReference type="ARBA" id="ARBA00005187"/>
    </source>
</evidence>
<accession>A0A2T5GDR3</accession>
<proteinExistence type="predicted"/>
<keyword evidence="3" id="KW-0061">Asparagine biosynthesis</keyword>
<reference evidence="9 10" key="1">
    <citation type="submission" date="2017-08" db="EMBL/GenBank/DDBJ databases">
        <title>Burning lignite coal seam in the remote Altai Mountains harbors a hydrogen-driven thermophilic microbial community.</title>
        <authorList>
            <person name="Kadnikov V.V."/>
            <person name="Mardanov A.V."/>
            <person name="Ivasenko D."/>
            <person name="Beletsky A.V."/>
            <person name="Karnachuk O.V."/>
            <person name="Ravin N.V."/>
        </authorList>
    </citation>
    <scope>NUCLEOTIDE SEQUENCE [LARGE SCALE GENOMIC DNA]</scope>
    <source>
        <strain evidence="9">AL33</strain>
    </source>
</reference>
<dbReference type="Gene3D" id="3.60.20.10">
    <property type="entry name" value="Glutamine Phosphoribosylpyrophosphate, subunit 1, domain 1"/>
    <property type="match status" value="1"/>
</dbReference>
<dbReference type="InterPro" id="IPR001962">
    <property type="entry name" value="Asn_synthase"/>
</dbReference>
<dbReference type="AlphaFoldDB" id="A0A2T5GDR3"/>
<dbReference type="Proteomes" id="UP000748108">
    <property type="component" value="Unassembled WGS sequence"/>
</dbReference>
<dbReference type="Pfam" id="PF00733">
    <property type="entry name" value="Asn_synthase"/>
    <property type="match status" value="1"/>
</dbReference>
<dbReference type="GO" id="GO:0005829">
    <property type="term" value="C:cytosol"/>
    <property type="evidence" value="ECO:0007669"/>
    <property type="project" value="TreeGrafter"/>
</dbReference>
<evidence type="ECO:0000313" key="10">
    <source>
        <dbReference type="Proteomes" id="UP000244180"/>
    </source>
</evidence>
<comment type="pathway">
    <text evidence="1">Amino-acid biosynthesis; L-asparagine biosynthesis; L-asparagine from L-aspartate (L-Gln route): step 1/1.</text>
</comment>
<dbReference type="PANTHER" id="PTHR43284">
    <property type="entry name" value="ASPARAGINE SYNTHETASE (GLUTAMINE-HYDROLYZING)"/>
    <property type="match status" value="1"/>
</dbReference>
<feature type="region of interest" description="Disordered" evidence="5">
    <location>
        <begin position="75"/>
        <end position="94"/>
    </location>
</feature>
<name>A0A2T5GDR3_HYDSH</name>
<dbReference type="Pfam" id="PF13537">
    <property type="entry name" value="GATase_7"/>
    <property type="match status" value="1"/>
</dbReference>
<dbReference type="InterPro" id="IPR051786">
    <property type="entry name" value="ASN_synthetase/amidase"/>
</dbReference>
<organism evidence="9 10">
    <name type="scientific">Hydrogenibacillus schlegelii</name>
    <name type="common">Bacillus schlegelii</name>
    <dbReference type="NCBI Taxonomy" id="1484"/>
    <lineage>
        <taxon>Bacteria</taxon>
        <taxon>Bacillati</taxon>
        <taxon>Bacillota</taxon>
        <taxon>Bacilli</taxon>
        <taxon>Bacillales</taxon>
        <taxon>Bacillales Family X. Incertae Sedis</taxon>
        <taxon>Hydrogenibacillus</taxon>
    </lineage>
</organism>
<dbReference type="InterPro" id="IPR014729">
    <property type="entry name" value="Rossmann-like_a/b/a_fold"/>
</dbReference>
<dbReference type="PANTHER" id="PTHR43284:SF1">
    <property type="entry name" value="ASPARAGINE SYNTHETASE"/>
    <property type="match status" value="1"/>
</dbReference>
<dbReference type="Proteomes" id="UP000244180">
    <property type="component" value="Unassembled WGS sequence"/>
</dbReference>
<comment type="caution">
    <text evidence="9">The sequence shown here is derived from an EMBL/GenBank/DDBJ whole genome shotgun (WGS) entry which is preliminary data.</text>
</comment>
<evidence type="ECO:0000259" key="7">
    <source>
        <dbReference type="Pfam" id="PF13537"/>
    </source>
</evidence>
<dbReference type="SUPFAM" id="SSF56235">
    <property type="entry name" value="N-terminal nucleophile aminohydrolases (Ntn hydrolases)"/>
    <property type="match status" value="1"/>
</dbReference>
<reference evidence="8" key="2">
    <citation type="journal article" date="2021" name="Microbiology">
        <title>Metagenomic Analysis of the Microbial Community in the Underground Coal Fire Area (Kemerovo Region, Russia) Revealed Predominance of Thermophilic Members of the Phyla Deinococcus-thermus, Aquificae, and Firmicutes.</title>
        <authorList>
            <person name="Kadnikov V."/>
            <person name="Mardanov A.V."/>
            <person name="Beletsky A.V."/>
            <person name="Karnachuk O.V."/>
            <person name="Ravin N.V."/>
        </authorList>
    </citation>
    <scope>NUCLEOTIDE SEQUENCE</scope>
    <source>
        <strain evidence="8">RBS10-49</strain>
    </source>
</reference>
<dbReference type="GO" id="GO:0004066">
    <property type="term" value="F:asparagine synthase (glutamine-hydrolyzing) activity"/>
    <property type="evidence" value="ECO:0007669"/>
    <property type="project" value="UniProtKB-EC"/>
</dbReference>
<dbReference type="GO" id="GO:0006529">
    <property type="term" value="P:asparagine biosynthetic process"/>
    <property type="evidence" value="ECO:0007669"/>
    <property type="project" value="UniProtKB-KW"/>
</dbReference>
<dbReference type="InterPro" id="IPR029055">
    <property type="entry name" value="Ntn_hydrolases_N"/>
</dbReference>
<comment type="catalytic activity">
    <reaction evidence="4">
        <text>L-aspartate + L-glutamine + ATP + H2O = L-asparagine + L-glutamate + AMP + diphosphate + H(+)</text>
        <dbReference type="Rhea" id="RHEA:12228"/>
        <dbReference type="ChEBI" id="CHEBI:15377"/>
        <dbReference type="ChEBI" id="CHEBI:15378"/>
        <dbReference type="ChEBI" id="CHEBI:29985"/>
        <dbReference type="ChEBI" id="CHEBI:29991"/>
        <dbReference type="ChEBI" id="CHEBI:30616"/>
        <dbReference type="ChEBI" id="CHEBI:33019"/>
        <dbReference type="ChEBI" id="CHEBI:58048"/>
        <dbReference type="ChEBI" id="CHEBI:58359"/>
        <dbReference type="ChEBI" id="CHEBI:456215"/>
        <dbReference type="EC" id="6.3.5.4"/>
    </reaction>
</comment>